<reference evidence="2" key="1">
    <citation type="journal article" date="2019" name="bioRxiv">
        <title>The Genome of the Zebra Mussel, Dreissena polymorpha: A Resource for Invasive Species Research.</title>
        <authorList>
            <person name="McCartney M.A."/>
            <person name="Auch B."/>
            <person name="Kono T."/>
            <person name="Mallez S."/>
            <person name="Zhang Y."/>
            <person name="Obille A."/>
            <person name="Becker A."/>
            <person name="Abrahante J.E."/>
            <person name="Garbe J."/>
            <person name="Badalamenti J.P."/>
            <person name="Herman A."/>
            <person name="Mangelson H."/>
            <person name="Liachko I."/>
            <person name="Sullivan S."/>
            <person name="Sone E.D."/>
            <person name="Koren S."/>
            <person name="Silverstein K.A.T."/>
            <person name="Beckman K.B."/>
            <person name="Gohl D.M."/>
        </authorList>
    </citation>
    <scope>NUCLEOTIDE SEQUENCE</scope>
    <source>
        <strain evidence="2">Duluth1</strain>
        <tissue evidence="2">Whole animal</tissue>
    </source>
</reference>
<keyword evidence="3" id="KW-1185">Reference proteome</keyword>
<dbReference type="Proteomes" id="UP000828390">
    <property type="component" value="Unassembled WGS sequence"/>
</dbReference>
<evidence type="ECO:0000256" key="1">
    <source>
        <dbReference type="SAM" id="MobiDB-lite"/>
    </source>
</evidence>
<name>A0A9D4HAQ4_DREPO</name>
<evidence type="ECO:0000313" key="2">
    <source>
        <dbReference type="EMBL" id="KAH3831698.1"/>
    </source>
</evidence>
<dbReference type="AlphaFoldDB" id="A0A9D4HAQ4"/>
<accession>A0A9D4HAQ4</accession>
<gene>
    <name evidence="2" type="ORF">DPMN_104968</name>
</gene>
<evidence type="ECO:0000313" key="3">
    <source>
        <dbReference type="Proteomes" id="UP000828390"/>
    </source>
</evidence>
<sequence length="146" mass="15594">MRELAEKIRVFTETDPGVEINGISGRALVIRSGSVGSWCRDPCVNALVWKSMWKGPGNMISGRALVYVSGSVLGPWCRIRISGRALGSGPGGSGTVVVPLCRDRYPFIHPCGGEQVWDKLLAQGNSSGQGGIRTKDLSIPNPASYH</sequence>
<feature type="region of interest" description="Disordered" evidence="1">
    <location>
        <begin position="126"/>
        <end position="146"/>
    </location>
</feature>
<dbReference type="EMBL" id="JAIWYP010000004">
    <property type="protein sequence ID" value="KAH3831698.1"/>
    <property type="molecule type" value="Genomic_DNA"/>
</dbReference>
<proteinExistence type="predicted"/>
<reference evidence="2" key="2">
    <citation type="submission" date="2020-11" db="EMBL/GenBank/DDBJ databases">
        <authorList>
            <person name="McCartney M.A."/>
            <person name="Auch B."/>
            <person name="Kono T."/>
            <person name="Mallez S."/>
            <person name="Becker A."/>
            <person name="Gohl D.M."/>
            <person name="Silverstein K.A.T."/>
            <person name="Koren S."/>
            <person name="Bechman K.B."/>
            <person name="Herman A."/>
            <person name="Abrahante J.E."/>
            <person name="Garbe J."/>
        </authorList>
    </citation>
    <scope>NUCLEOTIDE SEQUENCE</scope>
    <source>
        <strain evidence="2">Duluth1</strain>
        <tissue evidence="2">Whole animal</tissue>
    </source>
</reference>
<protein>
    <submittedName>
        <fullName evidence="2">Uncharacterized protein</fullName>
    </submittedName>
</protein>
<comment type="caution">
    <text evidence="2">The sequence shown here is derived from an EMBL/GenBank/DDBJ whole genome shotgun (WGS) entry which is preliminary data.</text>
</comment>
<organism evidence="2 3">
    <name type="scientific">Dreissena polymorpha</name>
    <name type="common">Zebra mussel</name>
    <name type="synonym">Mytilus polymorpha</name>
    <dbReference type="NCBI Taxonomy" id="45954"/>
    <lineage>
        <taxon>Eukaryota</taxon>
        <taxon>Metazoa</taxon>
        <taxon>Spiralia</taxon>
        <taxon>Lophotrochozoa</taxon>
        <taxon>Mollusca</taxon>
        <taxon>Bivalvia</taxon>
        <taxon>Autobranchia</taxon>
        <taxon>Heteroconchia</taxon>
        <taxon>Euheterodonta</taxon>
        <taxon>Imparidentia</taxon>
        <taxon>Neoheterodontei</taxon>
        <taxon>Myida</taxon>
        <taxon>Dreissenoidea</taxon>
        <taxon>Dreissenidae</taxon>
        <taxon>Dreissena</taxon>
    </lineage>
</organism>